<evidence type="ECO:0000313" key="2">
    <source>
        <dbReference type="Proteomes" id="UP001178322"/>
    </source>
</evidence>
<accession>A0AAX3WSP1</accession>
<dbReference type="AlphaFoldDB" id="A0AAX3WSP1"/>
<gene>
    <name evidence="1" type="ORF">QNH24_21275</name>
</gene>
<name>A0AAX3WSP1_9BACI</name>
<reference evidence="1" key="1">
    <citation type="submission" date="2023-05" db="EMBL/GenBank/DDBJ databases">
        <title>Comparative genomics of Bacillaceae isolates and their secondary metabolite potential.</title>
        <authorList>
            <person name="Song L."/>
            <person name="Nielsen L.J."/>
            <person name="Mohite O."/>
            <person name="Xu X."/>
            <person name="Weber T."/>
            <person name="Kovacs A.T."/>
        </authorList>
    </citation>
    <scope>NUCLEOTIDE SEQUENCE</scope>
    <source>
        <strain evidence="1">LY1</strain>
    </source>
</reference>
<organism evidence="1 2">
    <name type="scientific">Lysinibacillus pakistanensis</name>
    <dbReference type="NCBI Taxonomy" id="759811"/>
    <lineage>
        <taxon>Bacteria</taxon>
        <taxon>Bacillati</taxon>
        <taxon>Bacillota</taxon>
        <taxon>Bacilli</taxon>
        <taxon>Bacillales</taxon>
        <taxon>Bacillaceae</taxon>
        <taxon>Lysinibacillus</taxon>
    </lineage>
</organism>
<protein>
    <submittedName>
        <fullName evidence="1">Uncharacterized protein</fullName>
    </submittedName>
</protein>
<evidence type="ECO:0000313" key="1">
    <source>
        <dbReference type="EMBL" id="WHY50796.1"/>
    </source>
</evidence>
<dbReference type="EMBL" id="CP126101">
    <property type="protein sequence ID" value="WHY50796.1"/>
    <property type="molecule type" value="Genomic_DNA"/>
</dbReference>
<dbReference type="Proteomes" id="UP001178322">
    <property type="component" value="Chromosome"/>
</dbReference>
<proteinExistence type="predicted"/>
<dbReference type="RefSeq" id="WP_283869430.1">
    <property type="nucleotide sequence ID" value="NZ_CP126101.1"/>
</dbReference>
<sequence length="56" mass="6791">MYVLKATTMTQAKRRLTEWFKRYQFHLCSPVSKIAKTLITREKALLDTLFHRYQMP</sequence>